<feature type="region of interest" description="Disordered" evidence="1">
    <location>
        <begin position="43"/>
        <end position="67"/>
    </location>
</feature>
<feature type="compositionally biased region" description="Polar residues" evidence="1">
    <location>
        <begin position="43"/>
        <end position="65"/>
    </location>
</feature>
<evidence type="ECO:0000313" key="2">
    <source>
        <dbReference type="EMBL" id="KMU92628.1"/>
    </source>
</evidence>
<dbReference type="Proteomes" id="UP000054563">
    <property type="component" value="Unassembled WGS sequence"/>
</dbReference>
<sequence length="115" mass="12715">MHVDITVDEPYCDCKNSFNKIDSMASHPDTLMNLNTVIDSSNTDTISTASTEAQDSQDDSSNPDTVPTIFTEAQNSQDGLIQIRDNYECDFTPAHIVVEWLVSRTTSAPIKNSEI</sequence>
<gene>
    <name evidence="2" type="ORF">CIHG_10398</name>
</gene>
<organism evidence="2 3">
    <name type="scientific">Coccidioides immitis H538.4</name>
    <dbReference type="NCBI Taxonomy" id="396776"/>
    <lineage>
        <taxon>Eukaryota</taxon>
        <taxon>Fungi</taxon>
        <taxon>Dikarya</taxon>
        <taxon>Ascomycota</taxon>
        <taxon>Pezizomycotina</taxon>
        <taxon>Eurotiomycetes</taxon>
        <taxon>Eurotiomycetidae</taxon>
        <taxon>Onygenales</taxon>
        <taxon>Onygenaceae</taxon>
        <taxon>Coccidioides</taxon>
    </lineage>
</organism>
<dbReference type="AlphaFoldDB" id="A0A0J8UXK2"/>
<dbReference type="VEuPathDB" id="FungiDB:CIHG_10398"/>
<evidence type="ECO:0000256" key="1">
    <source>
        <dbReference type="SAM" id="MobiDB-lite"/>
    </source>
</evidence>
<name>A0A0J8UXK2_COCIT</name>
<proteinExistence type="predicted"/>
<accession>A0A0J8UXK2</accession>
<dbReference type="EMBL" id="DS017110">
    <property type="protein sequence ID" value="KMU92628.1"/>
    <property type="molecule type" value="Genomic_DNA"/>
</dbReference>
<evidence type="ECO:0000313" key="3">
    <source>
        <dbReference type="Proteomes" id="UP000054563"/>
    </source>
</evidence>
<protein>
    <submittedName>
        <fullName evidence="2">Uncharacterized protein</fullName>
    </submittedName>
</protein>
<reference evidence="3" key="1">
    <citation type="journal article" date="2010" name="Genome Res.">
        <title>Population genomic sequencing of Coccidioides fungi reveals recent hybridization and transposon control.</title>
        <authorList>
            <person name="Neafsey D.E."/>
            <person name="Barker B.M."/>
            <person name="Sharpton T.J."/>
            <person name="Stajich J.E."/>
            <person name="Park D.J."/>
            <person name="Whiston E."/>
            <person name="Hung C.-Y."/>
            <person name="McMahan C."/>
            <person name="White J."/>
            <person name="Sykes S."/>
            <person name="Heiman D."/>
            <person name="Young S."/>
            <person name="Zeng Q."/>
            <person name="Abouelleil A."/>
            <person name="Aftuck L."/>
            <person name="Bessette D."/>
            <person name="Brown A."/>
            <person name="FitzGerald M."/>
            <person name="Lui A."/>
            <person name="Macdonald J.P."/>
            <person name="Priest M."/>
            <person name="Orbach M.J."/>
            <person name="Galgiani J.N."/>
            <person name="Kirkland T.N."/>
            <person name="Cole G.T."/>
            <person name="Birren B.W."/>
            <person name="Henn M.R."/>
            <person name="Taylor J.W."/>
            <person name="Rounsley S.D."/>
        </authorList>
    </citation>
    <scope>NUCLEOTIDE SEQUENCE [LARGE SCALE GENOMIC DNA]</scope>
    <source>
        <strain evidence="3">H538.4</strain>
    </source>
</reference>